<dbReference type="PANTHER" id="PTHR46796">
    <property type="entry name" value="HTH-TYPE TRANSCRIPTIONAL ACTIVATOR RHAS-RELATED"/>
    <property type="match status" value="1"/>
</dbReference>
<dbReference type="InterPro" id="IPR009057">
    <property type="entry name" value="Homeodomain-like_sf"/>
</dbReference>
<proteinExistence type="predicted"/>
<dbReference type="RefSeq" id="WP_104518519.1">
    <property type="nucleotide sequence ID" value="NZ_NHRY01000080.1"/>
</dbReference>
<dbReference type="GO" id="GO:0043565">
    <property type="term" value="F:sequence-specific DNA binding"/>
    <property type="evidence" value="ECO:0007669"/>
    <property type="project" value="InterPro"/>
</dbReference>
<dbReference type="InterPro" id="IPR018060">
    <property type="entry name" value="HTH_AraC"/>
</dbReference>
<evidence type="ECO:0000256" key="3">
    <source>
        <dbReference type="ARBA" id="ARBA00023163"/>
    </source>
</evidence>
<name>A0A2S6NJM5_RHOGL</name>
<organism evidence="5 6">
    <name type="scientific">Rhodopila globiformis</name>
    <name type="common">Rhodopseudomonas globiformis</name>
    <dbReference type="NCBI Taxonomy" id="1071"/>
    <lineage>
        <taxon>Bacteria</taxon>
        <taxon>Pseudomonadati</taxon>
        <taxon>Pseudomonadota</taxon>
        <taxon>Alphaproteobacteria</taxon>
        <taxon>Acetobacterales</taxon>
        <taxon>Acetobacteraceae</taxon>
        <taxon>Rhodopila</taxon>
    </lineage>
</organism>
<dbReference type="Gene3D" id="1.10.10.60">
    <property type="entry name" value="Homeodomain-like"/>
    <property type="match status" value="1"/>
</dbReference>
<evidence type="ECO:0000259" key="4">
    <source>
        <dbReference type="PROSITE" id="PS01124"/>
    </source>
</evidence>
<accession>A0A2S6NJM5</accession>
<dbReference type="SUPFAM" id="SSF46689">
    <property type="entry name" value="Homeodomain-like"/>
    <property type="match status" value="1"/>
</dbReference>
<sequence>MLSSSGNNCTDVEEFRAAVWPVNNDIVLTGSGSFSASVIKIDLRRLWMQQVDETLARSWCVQMEQPRVAIGFPVEPGCPVRHQGSELAPDEVGIFTPAHPVWHTTLGPSRFASMSLPHDDLVEHGVALTVGAALPVGVATTARVDPALMSRLRSLHAAAVHLAKHAPGAIEDPHRACGLEAALTEAMVDCLANGHMRADTASQRRHTAIIKRLHALEEAARERPLYLAEVCSALGVSQRTLHQICNEMLGIGPKRYLCLRRLHLARRELRAASLGAMTVTDVATKFGFWELGRFAVAYRGVFGESPSATLRQEPIRN</sequence>
<dbReference type="GO" id="GO:0003700">
    <property type="term" value="F:DNA-binding transcription factor activity"/>
    <property type="evidence" value="ECO:0007669"/>
    <property type="project" value="InterPro"/>
</dbReference>
<dbReference type="Proteomes" id="UP000239724">
    <property type="component" value="Unassembled WGS sequence"/>
</dbReference>
<reference evidence="5 6" key="1">
    <citation type="journal article" date="2018" name="Arch. Microbiol.">
        <title>New insights into the metabolic potential of the phototrophic purple bacterium Rhodopila globiformis DSM 161(T) from its draft genome sequence and evidence for a vanadium-dependent nitrogenase.</title>
        <authorList>
            <person name="Imhoff J.F."/>
            <person name="Rahn T."/>
            <person name="Kunzel S."/>
            <person name="Neulinger S.C."/>
        </authorList>
    </citation>
    <scope>NUCLEOTIDE SEQUENCE [LARGE SCALE GENOMIC DNA]</scope>
    <source>
        <strain evidence="5 6">DSM 161</strain>
    </source>
</reference>
<dbReference type="PANTHER" id="PTHR46796:SF12">
    <property type="entry name" value="HTH-TYPE DNA-BINDING TRANSCRIPTIONAL ACTIVATOR EUTR"/>
    <property type="match status" value="1"/>
</dbReference>
<evidence type="ECO:0000256" key="1">
    <source>
        <dbReference type="ARBA" id="ARBA00023015"/>
    </source>
</evidence>
<dbReference type="SMART" id="SM00342">
    <property type="entry name" value="HTH_ARAC"/>
    <property type="match status" value="1"/>
</dbReference>
<keyword evidence="2" id="KW-0238">DNA-binding</keyword>
<evidence type="ECO:0000313" key="5">
    <source>
        <dbReference type="EMBL" id="PPQ35030.1"/>
    </source>
</evidence>
<keyword evidence="1" id="KW-0805">Transcription regulation</keyword>
<dbReference type="Pfam" id="PF12833">
    <property type="entry name" value="HTH_18"/>
    <property type="match status" value="1"/>
</dbReference>
<keyword evidence="6" id="KW-1185">Reference proteome</keyword>
<dbReference type="OrthoDB" id="7285481at2"/>
<dbReference type="EMBL" id="NHRY01000080">
    <property type="protein sequence ID" value="PPQ35030.1"/>
    <property type="molecule type" value="Genomic_DNA"/>
</dbReference>
<keyword evidence="3" id="KW-0804">Transcription</keyword>
<comment type="caution">
    <text evidence="5">The sequence shown here is derived from an EMBL/GenBank/DDBJ whole genome shotgun (WGS) entry which is preliminary data.</text>
</comment>
<protein>
    <recommendedName>
        <fullName evidence="4">HTH araC/xylS-type domain-containing protein</fullName>
    </recommendedName>
</protein>
<dbReference type="PROSITE" id="PS01124">
    <property type="entry name" value="HTH_ARAC_FAMILY_2"/>
    <property type="match status" value="1"/>
</dbReference>
<gene>
    <name evidence="5" type="ORF">CCS01_09005</name>
</gene>
<feature type="domain" description="HTH araC/xylS-type" evidence="4">
    <location>
        <begin position="211"/>
        <end position="312"/>
    </location>
</feature>
<dbReference type="AlphaFoldDB" id="A0A2S6NJM5"/>
<dbReference type="InterPro" id="IPR050204">
    <property type="entry name" value="AraC_XylS_family_regulators"/>
</dbReference>
<evidence type="ECO:0000313" key="6">
    <source>
        <dbReference type="Proteomes" id="UP000239724"/>
    </source>
</evidence>
<evidence type="ECO:0000256" key="2">
    <source>
        <dbReference type="ARBA" id="ARBA00023125"/>
    </source>
</evidence>